<dbReference type="AlphaFoldDB" id="A0A8H7DZL0"/>
<accession>A0A8H7DZL0</accession>
<evidence type="ECO:0000313" key="2">
    <source>
        <dbReference type="EMBL" id="KAF7505104.1"/>
    </source>
</evidence>
<organism evidence="2 3">
    <name type="scientific">Endocarpon pusillum</name>
    <dbReference type="NCBI Taxonomy" id="364733"/>
    <lineage>
        <taxon>Eukaryota</taxon>
        <taxon>Fungi</taxon>
        <taxon>Dikarya</taxon>
        <taxon>Ascomycota</taxon>
        <taxon>Pezizomycotina</taxon>
        <taxon>Eurotiomycetes</taxon>
        <taxon>Chaetothyriomycetidae</taxon>
        <taxon>Verrucariales</taxon>
        <taxon>Verrucariaceae</taxon>
        <taxon>Endocarpon</taxon>
    </lineage>
</organism>
<sequence length="86" mass="9382">MHDSTQNDGPALPTDVRTVREENGTNITISAYAGSPKTGAHSNCDGDLASGREFYPKFEQFLGRASQESRHCASDDRPIWTQKASP</sequence>
<name>A0A8H7DZL0_9EURO</name>
<reference evidence="2" key="1">
    <citation type="submission" date="2020-02" db="EMBL/GenBank/DDBJ databases">
        <authorList>
            <person name="Palmer J.M."/>
        </authorList>
    </citation>
    <scope>NUCLEOTIDE SEQUENCE</scope>
    <source>
        <strain evidence="2">EPUS1.4</strain>
        <tissue evidence="2">Thallus</tissue>
    </source>
</reference>
<proteinExistence type="predicted"/>
<keyword evidence="3" id="KW-1185">Reference proteome</keyword>
<evidence type="ECO:0000256" key="1">
    <source>
        <dbReference type="SAM" id="MobiDB-lite"/>
    </source>
</evidence>
<dbReference type="Proteomes" id="UP000606974">
    <property type="component" value="Unassembled WGS sequence"/>
</dbReference>
<evidence type="ECO:0000313" key="3">
    <source>
        <dbReference type="Proteomes" id="UP000606974"/>
    </source>
</evidence>
<feature type="region of interest" description="Disordered" evidence="1">
    <location>
        <begin position="65"/>
        <end position="86"/>
    </location>
</feature>
<gene>
    <name evidence="2" type="ORF">GJ744_001244</name>
</gene>
<protein>
    <submittedName>
        <fullName evidence="2">Uncharacterized protein</fullName>
    </submittedName>
</protein>
<feature type="region of interest" description="Disordered" evidence="1">
    <location>
        <begin position="1"/>
        <end position="23"/>
    </location>
</feature>
<feature type="compositionally biased region" description="Basic and acidic residues" evidence="1">
    <location>
        <begin position="67"/>
        <end position="78"/>
    </location>
</feature>
<comment type="caution">
    <text evidence="2">The sequence shown here is derived from an EMBL/GenBank/DDBJ whole genome shotgun (WGS) entry which is preliminary data.</text>
</comment>
<dbReference type="EMBL" id="JAACFV010000118">
    <property type="protein sequence ID" value="KAF7505104.1"/>
    <property type="molecule type" value="Genomic_DNA"/>
</dbReference>